<keyword evidence="2" id="KW-1185">Reference proteome</keyword>
<evidence type="ECO:0000313" key="1">
    <source>
        <dbReference type="EMBL" id="GBO36261.1"/>
    </source>
</evidence>
<name>A0A4Y2WH01_ARAVE</name>
<comment type="caution">
    <text evidence="1">The sequence shown here is derived from an EMBL/GenBank/DDBJ whole genome shotgun (WGS) entry which is preliminary data.</text>
</comment>
<dbReference type="EMBL" id="BGPR01060388">
    <property type="protein sequence ID" value="GBO36261.1"/>
    <property type="molecule type" value="Genomic_DNA"/>
</dbReference>
<dbReference type="OrthoDB" id="6630579at2759"/>
<sequence length="171" mass="19780">MHLNLSRSLQLLAHLVRTLLHIDYNILTLFFRQRHWLCVKRWMNCQMMNLLLLTDSLSVLQALANLSIKSHKIILRLAAKIATREKFHQNIVLLWTPGHAGIKWNETADTLARRVSESDLNIQWVTVEDIITQLKVHSENQTDATYRGSKYCATLGDIPSIQTIAPWLKNM</sequence>
<dbReference type="Gene3D" id="3.30.420.10">
    <property type="entry name" value="Ribonuclease H-like superfamily/Ribonuclease H"/>
    <property type="match status" value="1"/>
</dbReference>
<evidence type="ECO:0000313" key="2">
    <source>
        <dbReference type="Proteomes" id="UP000499080"/>
    </source>
</evidence>
<dbReference type="Proteomes" id="UP000499080">
    <property type="component" value="Unassembled WGS sequence"/>
</dbReference>
<dbReference type="AlphaFoldDB" id="A0A4Y2WH01"/>
<reference evidence="1 2" key="1">
    <citation type="journal article" date="2019" name="Sci. Rep.">
        <title>Orb-weaving spider Araneus ventricosus genome elucidates the spidroin gene catalogue.</title>
        <authorList>
            <person name="Kono N."/>
            <person name="Nakamura H."/>
            <person name="Ohtoshi R."/>
            <person name="Moran D.A.P."/>
            <person name="Shinohara A."/>
            <person name="Yoshida Y."/>
            <person name="Fujiwara M."/>
            <person name="Mori M."/>
            <person name="Tomita M."/>
            <person name="Arakawa K."/>
        </authorList>
    </citation>
    <scope>NUCLEOTIDE SEQUENCE [LARGE SCALE GENOMIC DNA]</scope>
</reference>
<gene>
    <name evidence="1" type="ORF">AVEN_136543_1</name>
</gene>
<proteinExistence type="predicted"/>
<dbReference type="GO" id="GO:0003676">
    <property type="term" value="F:nucleic acid binding"/>
    <property type="evidence" value="ECO:0007669"/>
    <property type="project" value="InterPro"/>
</dbReference>
<dbReference type="SUPFAM" id="SSF53098">
    <property type="entry name" value="Ribonuclease H-like"/>
    <property type="match status" value="1"/>
</dbReference>
<accession>A0A4Y2WH01</accession>
<organism evidence="1 2">
    <name type="scientific">Araneus ventricosus</name>
    <name type="common">Orbweaver spider</name>
    <name type="synonym">Epeira ventricosa</name>
    <dbReference type="NCBI Taxonomy" id="182803"/>
    <lineage>
        <taxon>Eukaryota</taxon>
        <taxon>Metazoa</taxon>
        <taxon>Ecdysozoa</taxon>
        <taxon>Arthropoda</taxon>
        <taxon>Chelicerata</taxon>
        <taxon>Arachnida</taxon>
        <taxon>Araneae</taxon>
        <taxon>Araneomorphae</taxon>
        <taxon>Entelegynae</taxon>
        <taxon>Araneoidea</taxon>
        <taxon>Araneidae</taxon>
        <taxon>Araneus</taxon>
    </lineage>
</organism>
<dbReference type="InterPro" id="IPR036397">
    <property type="entry name" value="RNaseH_sf"/>
</dbReference>
<dbReference type="InterPro" id="IPR012337">
    <property type="entry name" value="RNaseH-like_sf"/>
</dbReference>
<protein>
    <submittedName>
        <fullName evidence="1">Uncharacterized protein</fullName>
    </submittedName>
</protein>